<evidence type="ECO:0000256" key="4">
    <source>
        <dbReference type="ARBA" id="ARBA00022989"/>
    </source>
</evidence>
<feature type="transmembrane region" description="Helical" evidence="6">
    <location>
        <begin position="286"/>
        <end position="308"/>
    </location>
</feature>
<feature type="transmembrane region" description="Helical" evidence="6">
    <location>
        <begin position="410"/>
        <end position="428"/>
    </location>
</feature>
<sequence length="577" mass="64280">MTAAIDRDTILGTLNEMPRCLLEKLNSKSGSFCRHEILLGIKKVVVVLYTLAPTRAFLPLAPAVMASSSPQKDLGTRTVVNLSNVDVAAQLDLDATLDPATAINLKRKIDLHLMPLMCLMYLITFADKTTLGQSAVLGIQCVSLSLSSAMVTQGDMARRSTDLNQTQFNWLGAIFYLSYLLFEYPQVLALQRFPIGKWMSLNIGIWAVALLAHAGCKSFGALFAVRFVLGMCEGAITPGFMIVTSMFYRHAEQTRRVGLWFLMNGVAIVFSGLISFGVLHARTPKLLPLMIITGMLTLFASVIFWLLFPDSPTTAWFLTERERVQAVLRIKTNQAGVENKHWKKEQFVEALSDPKVWVMALSAAVANLCNSLTNQRQIILNQFGFDLVQTTVIGCVDGVIETSQRFIGRGYAAGLMSIPALMGVLLVRELPSHDKVGLLLSYWASIFMFAPFVILLGWAGSLTAGHTKRTTTTAVILIAYAIGNAVGPFMWKDQYKPRNRVPWTVIAVCIAACTLLALVLRFMLDRENKRRKTEKRDDAYDHVYLARKEDGAYVLRLLDRAFLDLTDIQNKEFRYVL</sequence>
<keyword evidence="5 6" id="KW-0472">Membrane</keyword>
<protein>
    <recommendedName>
        <fullName evidence="9">Major facilitator superfamily (MFS) profile domain-containing protein</fullName>
    </recommendedName>
</protein>
<evidence type="ECO:0000256" key="3">
    <source>
        <dbReference type="ARBA" id="ARBA00022692"/>
    </source>
</evidence>
<feature type="transmembrane region" description="Helical" evidence="6">
    <location>
        <begin position="223"/>
        <end position="247"/>
    </location>
</feature>
<feature type="transmembrane region" description="Helical" evidence="6">
    <location>
        <begin position="503"/>
        <end position="524"/>
    </location>
</feature>
<keyword evidence="2" id="KW-0813">Transport</keyword>
<dbReference type="SUPFAM" id="SSF103473">
    <property type="entry name" value="MFS general substrate transporter"/>
    <property type="match status" value="1"/>
</dbReference>
<dbReference type="GO" id="GO:0016020">
    <property type="term" value="C:membrane"/>
    <property type="evidence" value="ECO:0007669"/>
    <property type="project" value="UniProtKB-SubCell"/>
</dbReference>
<feature type="transmembrane region" description="Helical" evidence="6">
    <location>
        <begin position="168"/>
        <end position="186"/>
    </location>
</feature>
<feature type="transmembrane region" description="Helical" evidence="6">
    <location>
        <begin position="440"/>
        <end position="459"/>
    </location>
</feature>
<name>A0A409W4G2_9AGAR</name>
<proteinExistence type="predicted"/>
<dbReference type="InterPro" id="IPR011701">
    <property type="entry name" value="MFS"/>
</dbReference>
<dbReference type="Proteomes" id="UP000284706">
    <property type="component" value="Unassembled WGS sequence"/>
</dbReference>
<evidence type="ECO:0000256" key="1">
    <source>
        <dbReference type="ARBA" id="ARBA00004141"/>
    </source>
</evidence>
<evidence type="ECO:0000256" key="5">
    <source>
        <dbReference type="ARBA" id="ARBA00023136"/>
    </source>
</evidence>
<keyword evidence="8" id="KW-1185">Reference proteome</keyword>
<comment type="subcellular location">
    <subcellularLocation>
        <location evidence="1">Membrane</location>
        <topology evidence="1">Multi-pass membrane protein</topology>
    </subcellularLocation>
</comment>
<feature type="transmembrane region" description="Helical" evidence="6">
    <location>
        <begin position="259"/>
        <end position="279"/>
    </location>
</feature>
<dbReference type="Gene3D" id="1.20.1250.20">
    <property type="entry name" value="MFS general substrate transporter like domains"/>
    <property type="match status" value="1"/>
</dbReference>
<dbReference type="GO" id="GO:0022857">
    <property type="term" value="F:transmembrane transporter activity"/>
    <property type="evidence" value="ECO:0007669"/>
    <property type="project" value="InterPro"/>
</dbReference>
<organism evidence="7 8">
    <name type="scientific">Gymnopilus dilepis</name>
    <dbReference type="NCBI Taxonomy" id="231916"/>
    <lineage>
        <taxon>Eukaryota</taxon>
        <taxon>Fungi</taxon>
        <taxon>Dikarya</taxon>
        <taxon>Basidiomycota</taxon>
        <taxon>Agaricomycotina</taxon>
        <taxon>Agaricomycetes</taxon>
        <taxon>Agaricomycetidae</taxon>
        <taxon>Agaricales</taxon>
        <taxon>Agaricineae</taxon>
        <taxon>Hymenogastraceae</taxon>
        <taxon>Gymnopilus</taxon>
    </lineage>
</organism>
<dbReference type="FunCoup" id="A0A409W4G2">
    <property type="interactions" value="96"/>
</dbReference>
<feature type="transmembrane region" description="Helical" evidence="6">
    <location>
        <begin position="471"/>
        <end position="491"/>
    </location>
</feature>
<evidence type="ECO:0000256" key="2">
    <source>
        <dbReference type="ARBA" id="ARBA00022448"/>
    </source>
</evidence>
<accession>A0A409W4G2</accession>
<dbReference type="InterPro" id="IPR036259">
    <property type="entry name" value="MFS_trans_sf"/>
</dbReference>
<gene>
    <name evidence="7" type="ORF">CVT26_015447</name>
</gene>
<evidence type="ECO:0008006" key="9">
    <source>
        <dbReference type="Google" id="ProtNLM"/>
    </source>
</evidence>
<keyword evidence="3 6" id="KW-0812">Transmembrane</keyword>
<comment type="caution">
    <text evidence="7">The sequence shown here is derived from an EMBL/GenBank/DDBJ whole genome shotgun (WGS) entry which is preliminary data.</text>
</comment>
<dbReference type="EMBL" id="NHYE01005409">
    <property type="protein sequence ID" value="PPQ73355.1"/>
    <property type="molecule type" value="Genomic_DNA"/>
</dbReference>
<evidence type="ECO:0000256" key="6">
    <source>
        <dbReference type="SAM" id="Phobius"/>
    </source>
</evidence>
<keyword evidence="4 6" id="KW-1133">Transmembrane helix</keyword>
<dbReference type="InParanoid" id="A0A409W4G2"/>
<dbReference type="OrthoDB" id="6730379at2759"/>
<reference evidence="7 8" key="1">
    <citation type="journal article" date="2018" name="Evol. Lett.">
        <title>Horizontal gene cluster transfer increased hallucinogenic mushroom diversity.</title>
        <authorList>
            <person name="Reynolds H.T."/>
            <person name="Vijayakumar V."/>
            <person name="Gluck-Thaler E."/>
            <person name="Korotkin H.B."/>
            <person name="Matheny P.B."/>
            <person name="Slot J.C."/>
        </authorList>
    </citation>
    <scope>NUCLEOTIDE SEQUENCE [LARGE SCALE GENOMIC DNA]</scope>
    <source>
        <strain evidence="7 8">SRW20</strain>
    </source>
</reference>
<dbReference type="PANTHER" id="PTHR43791:SF63">
    <property type="entry name" value="HIGH AFFINITY CYSTEINE TRANSPORTER"/>
    <property type="match status" value="1"/>
</dbReference>
<dbReference type="AlphaFoldDB" id="A0A409W4G2"/>
<dbReference type="PANTHER" id="PTHR43791">
    <property type="entry name" value="PERMEASE-RELATED"/>
    <property type="match status" value="1"/>
</dbReference>
<evidence type="ECO:0000313" key="8">
    <source>
        <dbReference type="Proteomes" id="UP000284706"/>
    </source>
</evidence>
<dbReference type="STRING" id="231916.A0A409W4G2"/>
<evidence type="ECO:0000313" key="7">
    <source>
        <dbReference type="EMBL" id="PPQ73355.1"/>
    </source>
</evidence>
<dbReference type="Pfam" id="PF07690">
    <property type="entry name" value="MFS_1"/>
    <property type="match status" value="1"/>
</dbReference>